<feature type="transmembrane region" description="Helical" evidence="6">
    <location>
        <begin position="109"/>
        <end position="131"/>
    </location>
</feature>
<evidence type="ECO:0000256" key="2">
    <source>
        <dbReference type="ARBA" id="ARBA00022692"/>
    </source>
</evidence>
<evidence type="ECO:0000313" key="7">
    <source>
        <dbReference type="EMBL" id="KAK0532562.1"/>
    </source>
</evidence>
<dbReference type="PANTHER" id="PTHR23507">
    <property type="entry name" value="ZGC:174356"/>
    <property type="match status" value="1"/>
</dbReference>
<feature type="transmembrane region" description="Helical" evidence="6">
    <location>
        <begin position="630"/>
        <end position="651"/>
    </location>
</feature>
<feature type="transmembrane region" description="Helical" evidence="6">
    <location>
        <begin position="383"/>
        <end position="404"/>
    </location>
</feature>
<dbReference type="PANTHER" id="PTHR23507:SF1">
    <property type="entry name" value="FI18259P1-RELATED"/>
    <property type="match status" value="1"/>
</dbReference>
<feature type="transmembrane region" description="Helical" evidence="6">
    <location>
        <begin position="416"/>
        <end position="438"/>
    </location>
</feature>
<proteinExistence type="predicted"/>
<keyword evidence="2 6" id="KW-0812">Transmembrane</keyword>
<dbReference type="GO" id="GO:0016020">
    <property type="term" value="C:membrane"/>
    <property type="evidence" value="ECO:0007669"/>
    <property type="project" value="UniProtKB-SubCell"/>
</dbReference>
<dbReference type="EMBL" id="JAPDMQ010000157">
    <property type="protein sequence ID" value="KAK0532562.1"/>
    <property type="molecule type" value="Genomic_DNA"/>
</dbReference>
<keyword evidence="4 6" id="KW-0472">Membrane</keyword>
<dbReference type="Proteomes" id="UP001176521">
    <property type="component" value="Unassembled WGS sequence"/>
</dbReference>
<evidence type="ECO:0000256" key="6">
    <source>
        <dbReference type="SAM" id="Phobius"/>
    </source>
</evidence>
<reference evidence="7" key="1">
    <citation type="journal article" date="2023" name="PhytoFront">
        <title>Draft Genome Resources of Seven Strains of Tilletia horrida, Causal Agent of Kernel Smut of Rice.</title>
        <authorList>
            <person name="Khanal S."/>
            <person name="Antony Babu S."/>
            <person name="Zhou X.G."/>
        </authorList>
    </citation>
    <scope>NUCLEOTIDE SEQUENCE</scope>
    <source>
        <strain evidence="7">TX3</strain>
    </source>
</reference>
<protein>
    <submittedName>
        <fullName evidence="7">Uncharacterized protein</fullName>
    </submittedName>
</protein>
<feature type="transmembrane region" description="Helical" evidence="6">
    <location>
        <begin position="578"/>
        <end position="596"/>
    </location>
</feature>
<sequence>MAEIRRTLDERASLLARPASETPARPAEGSLGRGWRYGRQVLRYITLSEVARVIILGSLMQGSYNSVTGYRLLTDRSFVCAWYYSAIDPADPSRYGPYPCRQPQIERTLARFSAVLGSVCGLASTTALLFLSKNMRKFGTKRLLMVNSLACLIFTKLPSYVLPMGAPIGPPDPWISPVASMIIFSISDFLYSISGGMALCGLVIRSMLCDIAPPSELGRVLSRFFVSVFIAVSIAPMLVVGFTRWTDHKYGQAAWTASSETPASPPHGSPTVPAPTPPADPQDEGAHHPHAFLAGILVDVIVLLWAIFFVRDTTPETARSHASPRQEDDTIERMARDSQPIAKRLRQGLRSALETLRPIAVFLPRVSVSEDGKRTLDWTYTKITSSLTVGYGFILLGNMLFEYVSYQYGYAGEEMSIIVSATCALTSIVVVLGIPAIYPWYEKHTRRPVVLRDLTQLELKALGDDIDALEAKKSAGDSNDEVDGRDEERAHLINNDSSLLVEQEDTTNEHHHQVRIGSHFINADLPADQLSPADRKLLNHAFSLWRFRVELLCARFLLVMGTLPYVVISALMTVLDNALPSTGNILLVMCLFLGLANNSQGPTDAAAVAMIRAQGGTTEQRDNYIAAVSFGHQVMFCVAPLFGSVIYGATLTTHPEWLYYLVVVGLGLAIVMLPVRARY</sequence>
<feature type="transmembrane region" description="Helical" evidence="6">
    <location>
        <begin position="657"/>
        <end position="675"/>
    </location>
</feature>
<feature type="transmembrane region" description="Helical" evidence="6">
    <location>
        <begin position="291"/>
        <end position="310"/>
    </location>
</feature>
<organism evidence="7 8">
    <name type="scientific">Tilletia horrida</name>
    <dbReference type="NCBI Taxonomy" id="155126"/>
    <lineage>
        <taxon>Eukaryota</taxon>
        <taxon>Fungi</taxon>
        <taxon>Dikarya</taxon>
        <taxon>Basidiomycota</taxon>
        <taxon>Ustilaginomycotina</taxon>
        <taxon>Exobasidiomycetes</taxon>
        <taxon>Tilletiales</taxon>
        <taxon>Tilletiaceae</taxon>
        <taxon>Tilletia</taxon>
    </lineage>
</organism>
<dbReference type="Gene3D" id="1.20.1250.20">
    <property type="entry name" value="MFS general substrate transporter like domains"/>
    <property type="match status" value="1"/>
</dbReference>
<evidence type="ECO:0000313" key="8">
    <source>
        <dbReference type="Proteomes" id="UP001176521"/>
    </source>
</evidence>
<comment type="subcellular location">
    <subcellularLocation>
        <location evidence="1">Membrane</location>
        <topology evidence="1">Multi-pass membrane protein</topology>
    </subcellularLocation>
</comment>
<keyword evidence="3 6" id="KW-1133">Transmembrane helix</keyword>
<comment type="caution">
    <text evidence="7">The sequence shown here is derived from an EMBL/GenBank/DDBJ whole genome shotgun (WGS) entry which is preliminary data.</text>
</comment>
<evidence type="ECO:0000256" key="5">
    <source>
        <dbReference type="SAM" id="MobiDB-lite"/>
    </source>
</evidence>
<feature type="transmembrane region" description="Helical" evidence="6">
    <location>
        <begin position="182"/>
        <end position="204"/>
    </location>
</feature>
<evidence type="ECO:0000256" key="4">
    <source>
        <dbReference type="ARBA" id="ARBA00023136"/>
    </source>
</evidence>
<dbReference type="SUPFAM" id="SSF103473">
    <property type="entry name" value="MFS general substrate transporter"/>
    <property type="match status" value="1"/>
</dbReference>
<name>A0AAN6JKC2_9BASI</name>
<accession>A0AAN6JKC2</accession>
<evidence type="ECO:0000256" key="1">
    <source>
        <dbReference type="ARBA" id="ARBA00004141"/>
    </source>
</evidence>
<feature type="region of interest" description="Disordered" evidence="5">
    <location>
        <begin position="256"/>
        <end position="285"/>
    </location>
</feature>
<dbReference type="AlphaFoldDB" id="A0AAN6JKC2"/>
<feature type="transmembrane region" description="Helical" evidence="6">
    <location>
        <begin position="552"/>
        <end position="572"/>
    </location>
</feature>
<dbReference type="GO" id="GO:0022857">
    <property type="term" value="F:transmembrane transporter activity"/>
    <property type="evidence" value="ECO:0007669"/>
    <property type="project" value="TreeGrafter"/>
</dbReference>
<gene>
    <name evidence="7" type="ORF">OC842_003261</name>
</gene>
<feature type="compositionally biased region" description="Pro residues" evidence="5">
    <location>
        <begin position="263"/>
        <end position="280"/>
    </location>
</feature>
<keyword evidence="8" id="KW-1185">Reference proteome</keyword>
<evidence type="ECO:0000256" key="3">
    <source>
        <dbReference type="ARBA" id="ARBA00022989"/>
    </source>
</evidence>
<feature type="transmembrane region" description="Helical" evidence="6">
    <location>
        <begin position="143"/>
        <end position="162"/>
    </location>
</feature>
<feature type="transmembrane region" description="Helical" evidence="6">
    <location>
        <begin position="224"/>
        <end position="245"/>
    </location>
</feature>
<dbReference type="InterPro" id="IPR036259">
    <property type="entry name" value="MFS_trans_sf"/>
</dbReference>